<organism evidence="2 3">
    <name type="scientific">Pseudomonas avellanae</name>
    <dbReference type="NCBI Taxonomy" id="46257"/>
    <lineage>
        <taxon>Bacteria</taxon>
        <taxon>Pseudomonadati</taxon>
        <taxon>Pseudomonadota</taxon>
        <taxon>Gammaproteobacteria</taxon>
        <taxon>Pseudomonadales</taxon>
        <taxon>Pseudomonadaceae</taxon>
        <taxon>Pseudomonas</taxon>
    </lineage>
</organism>
<protein>
    <submittedName>
        <fullName evidence="2">Uncharacterized protein</fullName>
    </submittedName>
</protein>
<accession>A0A261WDD7</accession>
<dbReference type="Proteomes" id="UP000217163">
    <property type="component" value="Unassembled WGS sequence"/>
</dbReference>
<dbReference type="EMBL" id="NKQU01000606">
    <property type="protein sequence ID" value="OZI84194.1"/>
    <property type="molecule type" value="Genomic_DNA"/>
</dbReference>
<comment type="caution">
    <text evidence="2">The sequence shown here is derived from an EMBL/GenBank/DDBJ whole genome shotgun (WGS) entry which is preliminary data.</text>
</comment>
<evidence type="ECO:0000313" key="3">
    <source>
        <dbReference type="Proteomes" id="UP000217163"/>
    </source>
</evidence>
<name>A0A261WDD7_9PSED</name>
<evidence type="ECO:0000256" key="1">
    <source>
        <dbReference type="SAM" id="Coils"/>
    </source>
</evidence>
<reference evidence="3" key="1">
    <citation type="journal article" date="2016" name="Sci. Rep.">
        <title>Genome analysis of the kiwifruit canker pathogen Pseudomonas syringae pv. actinidiae biovar 5.</title>
        <authorList>
            <person name="Fujikawa T."/>
            <person name="Sawada H."/>
        </authorList>
    </citation>
    <scope>NUCLEOTIDE SEQUENCE [LARGE SCALE GENOMIC DNA]</scope>
    <source>
        <strain evidence="3">MAFF 212061</strain>
    </source>
</reference>
<gene>
    <name evidence="2" type="ORF">CFN58_26260</name>
</gene>
<sequence length="372" mass="42493">MGHRLADSQNNADLKTALDEIQLENELIIEKLHHVQESLEQSLIKNKKLSKASEQQARRVERLLDKYPDHWEIESLIISAAHISTDKQTTQWQLVNAYIANEVVSDILFKLTVCKNGAIGFEIQKTERNWLTWSPSNSDSDILHISTSKGGAYDGTNKVISSLGPKDWARLNSLVETLIRYLTDSSQHSFPEQADKKMTLDGLDNFKQILRQWPMVPRYDGIKLTDTFQEGSYKSLGIAITNFTIGQHRWGTIEYRLASVDQLNETFGSHPRIEFPASNKTSLQNWFAETEDERGPRLELRFAKPDEMDLQVWSTIAAEDKLLIAGLIGSLNHQLFDLKSKSETINLKWSDWLELAQTIKNISIHKTTSMQK</sequence>
<dbReference type="AlphaFoldDB" id="A0A261WDD7"/>
<keyword evidence="1" id="KW-0175">Coiled coil</keyword>
<proteinExistence type="predicted"/>
<feature type="coiled-coil region" evidence="1">
    <location>
        <begin position="11"/>
        <end position="66"/>
    </location>
</feature>
<evidence type="ECO:0000313" key="2">
    <source>
        <dbReference type="EMBL" id="OZI84194.1"/>
    </source>
</evidence>